<dbReference type="PANTHER" id="PTHR42978:SF2">
    <property type="entry name" value="102 KBASES UNSTABLE REGION: FROM 1 TO 119443"/>
    <property type="match status" value="1"/>
</dbReference>
<dbReference type="Pfam" id="PF00753">
    <property type="entry name" value="Lactamase_B"/>
    <property type="match status" value="1"/>
</dbReference>
<evidence type="ECO:0000256" key="1">
    <source>
        <dbReference type="ARBA" id="ARBA00001947"/>
    </source>
</evidence>
<dbReference type="InterPro" id="IPR001279">
    <property type="entry name" value="Metallo-B-lactamas"/>
</dbReference>
<dbReference type="PANTHER" id="PTHR42978">
    <property type="entry name" value="QUORUM-QUENCHING LACTONASE YTNP-RELATED-RELATED"/>
    <property type="match status" value="1"/>
</dbReference>
<dbReference type="InterPro" id="IPR051013">
    <property type="entry name" value="MBL_superfamily_lactonases"/>
</dbReference>
<evidence type="ECO:0000313" key="7">
    <source>
        <dbReference type="EMBL" id="EKM58502.1"/>
    </source>
</evidence>
<dbReference type="GO" id="GO:0016787">
    <property type="term" value="F:hydrolase activity"/>
    <property type="evidence" value="ECO:0007669"/>
    <property type="project" value="UniProtKB-KW"/>
</dbReference>
<evidence type="ECO:0000313" key="8">
    <source>
        <dbReference type="Proteomes" id="UP000008370"/>
    </source>
</evidence>
<dbReference type="CDD" id="cd07730">
    <property type="entry name" value="metallo-hydrolase-like_MBL-fold"/>
    <property type="match status" value="1"/>
</dbReference>
<protein>
    <recommendedName>
        <fullName evidence="6">Metallo-beta-lactamase domain-containing protein</fullName>
    </recommendedName>
</protein>
<dbReference type="Proteomes" id="UP000008370">
    <property type="component" value="Unassembled WGS sequence"/>
</dbReference>
<dbReference type="AlphaFoldDB" id="K5X6K4"/>
<proteinExistence type="inferred from homology"/>
<dbReference type="InParanoid" id="K5X6K4"/>
<keyword evidence="5" id="KW-0862">Zinc</keyword>
<dbReference type="GO" id="GO:0046872">
    <property type="term" value="F:metal ion binding"/>
    <property type="evidence" value="ECO:0007669"/>
    <property type="project" value="UniProtKB-KW"/>
</dbReference>
<dbReference type="HOGENOM" id="CLU_030571_1_1_1"/>
<organism evidence="7 8">
    <name type="scientific">Phanerochaete carnosa (strain HHB-10118-sp)</name>
    <name type="common">White-rot fungus</name>
    <name type="synonym">Peniophora carnosa</name>
    <dbReference type="NCBI Taxonomy" id="650164"/>
    <lineage>
        <taxon>Eukaryota</taxon>
        <taxon>Fungi</taxon>
        <taxon>Dikarya</taxon>
        <taxon>Basidiomycota</taxon>
        <taxon>Agaricomycotina</taxon>
        <taxon>Agaricomycetes</taxon>
        <taxon>Polyporales</taxon>
        <taxon>Phanerochaetaceae</taxon>
        <taxon>Phanerochaete</taxon>
    </lineage>
</organism>
<evidence type="ECO:0000256" key="4">
    <source>
        <dbReference type="ARBA" id="ARBA00022801"/>
    </source>
</evidence>
<dbReference type="Gene3D" id="3.60.15.10">
    <property type="entry name" value="Ribonuclease Z/Hydroxyacylglutathione hydrolase-like"/>
    <property type="match status" value="1"/>
</dbReference>
<evidence type="ECO:0000259" key="6">
    <source>
        <dbReference type="Pfam" id="PF00753"/>
    </source>
</evidence>
<evidence type="ECO:0000256" key="5">
    <source>
        <dbReference type="ARBA" id="ARBA00022833"/>
    </source>
</evidence>
<sequence>MTSSQDFLLPQPQPDQAYVEVSALEAGMIDLPFIHIVQGAGPEEVYRCPSLAFSIVHKPSGTHLVFDLGLRRDVEAYPPPVHAIIEAFPFTVPQSAEESLEAGGILPEAVQTVILSHLHHDHVGNPDAFPNATFIVGPGNRELIESGYPTDPKSAIWQSTPVERTRFLSSSDFSMSVGPFPRTYDYFGDGSLYLVDAPGHVDGHINVLARTSRDGSWIFLAGDSAHDTRLLTGEKEVAFNPDASGLLRCVHVHKDIAIEHIRRVGSLLKVPKVHVVLAHDKEWYEKNKGGGAFLPGIIPPA</sequence>
<dbReference type="EMBL" id="JH930470">
    <property type="protein sequence ID" value="EKM58502.1"/>
    <property type="molecule type" value="Genomic_DNA"/>
</dbReference>
<accession>K5X6K4</accession>
<comment type="cofactor">
    <cofactor evidence="1">
        <name>Zn(2+)</name>
        <dbReference type="ChEBI" id="CHEBI:29105"/>
    </cofactor>
</comment>
<evidence type="ECO:0000256" key="3">
    <source>
        <dbReference type="ARBA" id="ARBA00022723"/>
    </source>
</evidence>
<dbReference type="RefSeq" id="XP_007393814.1">
    <property type="nucleotide sequence ID" value="XM_007393752.1"/>
</dbReference>
<dbReference type="SUPFAM" id="SSF56281">
    <property type="entry name" value="Metallo-hydrolase/oxidoreductase"/>
    <property type="match status" value="1"/>
</dbReference>
<feature type="domain" description="Metallo-beta-lactamase" evidence="6">
    <location>
        <begin position="79"/>
        <end position="205"/>
    </location>
</feature>
<name>K5X6K4_PHACS</name>
<dbReference type="GeneID" id="18909138"/>
<evidence type="ECO:0000256" key="2">
    <source>
        <dbReference type="ARBA" id="ARBA00007749"/>
    </source>
</evidence>
<reference evidence="7 8" key="1">
    <citation type="journal article" date="2012" name="BMC Genomics">
        <title>Comparative genomics of the white-rot fungi, Phanerochaete carnosa and P. chrysosporium, to elucidate the genetic basis of the distinct wood types they colonize.</title>
        <authorList>
            <person name="Suzuki H."/>
            <person name="MacDonald J."/>
            <person name="Syed K."/>
            <person name="Salamov A."/>
            <person name="Hori C."/>
            <person name="Aerts A."/>
            <person name="Henrissat B."/>
            <person name="Wiebenga A."/>
            <person name="vanKuyk P.A."/>
            <person name="Barry K."/>
            <person name="Lindquist E."/>
            <person name="LaButti K."/>
            <person name="Lapidus A."/>
            <person name="Lucas S."/>
            <person name="Coutinho P."/>
            <person name="Gong Y."/>
            <person name="Samejima M."/>
            <person name="Mahadevan R."/>
            <person name="Abou-Zaid M."/>
            <person name="de Vries R.P."/>
            <person name="Igarashi K."/>
            <person name="Yadav J.S."/>
            <person name="Grigoriev I.V."/>
            <person name="Master E.R."/>
        </authorList>
    </citation>
    <scope>NUCLEOTIDE SEQUENCE [LARGE SCALE GENOMIC DNA]</scope>
    <source>
        <strain evidence="7 8">HHB-10118-sp</strain>
    </source>
</reference>
<dbReference type="InterPro" id="IPR036866">
    <property type="entry name" value="RibonucZ/Hydroxyglut_hydro"/>
</dbReference>
<dbReference type="STRING" id="650164.K5X6K4"/>
<gene>
    <name evidence="7" type="ORF">PHACADRAFT_159645</name>
</gene>
<dbReference type="OrthoDB" id="10250730at2759"/>
<keyword evidence="8" id="KW-1185">Reference proteome</keyword>
<comment type="similarity">
    <text evidence="2">Belongs to the metallo-beta-lactamase superfamily.</text>
</comment>
<keyword evidence="3" id="KW-0479">Metal-binding</keyword>
<dbReference type="KEGG" id="pco:PHACADRAFT_159645"/>
<keyword evidence="4" id="KW-0378">Hydrolase</keyword>